<proteinExistence type="predicted"/>
<dbReference type="RefSeq" id="WP_211940455.1">
    <property type="nucleotide sequence ID" value="NZ_CP073078.1"/>
</dbReference>
<dbReference type="Proteomes" id="UP000676409">
    <property type="component" value="Chromosome"/>
</dbReference>
<dbReference type="PANTHER" id="PTHR43798:SF5">
    <property type="entry name" value="MONOACYLGLYCEROL LIPASE ABHD6"/>
    <property type="match status" value="1"/>
</dbReference>
<dbReference type="NCBIfam" id="NF011457">
    <property type="entry name" value="PRK14875.1"/>
    <property type="match status" value="1"/>
</dbReference>
<dbReference type="PANTHER" id="PTHR43798">
    <property type="entry name" value="MONOACYLGLYCEROL LIPASE"/>
    <property type="match status" value="1"/>
</dbReference>
<dbReference type="GO" id="GO:0004742">
    <property type="term" value="F:dihydrolipoyllysine-residue acetyltransferase activity"/>
    <property type="evidence" value="ECO:0007669"/>
    <property type="project" value="UniProtKB-EC"/>
</dbReference>
<dbReference type="Pfam" id="PF00364">
    <property type="entry name" value="Biotin_lipoyl"/>
    <property type="match status" value="1"/>
</dbReference>
<evidence type="ECO:0000259" key="1">
    <source>
        <dbReference type="PROSITE" id="PS50968"/>
    </source>
</evidence>
<dbReference type="PROSITE" id="PS50968">
    <property type="entry name" value="BIOTINYL_LIPOYL"/>
    <property type="match status" value="1"/>
</dbReference>
<dbReference type="InterPro" id="IPR011053">
    <property type="entry name" value="Single_hybrid_motif"/>
</dbReference>
<dbReference type="KEGG" id="caul:KCG34_11325"/>
<dbReference type="CDD" id="cd06849">
    <property type="entry name" value="lipoyl_domain"/>
    <property type="match status" value="1"/>
</dbReference>
<evidence type="ECO:0000313" key="3">
    <source>
        <dbReference type="Proteomes" id="UP000676409"/>
    </source>
</evidence>
<dbReference type="Gene3D" id="3.40.50.1820">
    <property type="entry name" value="alpha/beta hydrolase"/>
    <property type="match status" value="1"/>
</dbReference>
<reference evidence="2" key="1">
    <citation type="submission" date="2021-04" db="EMBL/GenBank/DDBJ databases">
        <title>The complete genome sequence of Caulobacter sp. S6.</title>
        <authorList>
            <person name="Tang Y."/>
            <person name="Ouyang W."/>
            <person name="Liu Q."/>
            <person name="Huang B."/>
            <person name="Guo Z."/>
            <person name="Lei P."/>
        </authorList>
    </citation>
    <scope>NUCLEOTIDE SEQUENCE</scope>
    <source>
        <strain evidence="2">S6</strain>
    </source>
</reference>
<dbReference type="SUPFAM" id="SSF51230">
    <property type="entry name" value="Single hybrid motif"/>
    <property type="match status" value="1"/>
</dbReference>
<dbReference type="InterPro" id="IPR000073">
    <property type="entry name" value="AB_hydrolase_1"/>
</dbReference>
<dbReference type="InterPro" id="IPR029058">
    <property type="entry name" value="AB_hydrolase_fold"/>
</dbReference>
<dbReference type="GO" id="GO:0047372">
    <property type="term" value="F:monoacylglycerol lipase activity"/>
    <property type="evidence" value="ECO:0007669"/>
    <property type="project" value="TreeGrafter"/>
</dbReference>
<name>A0A975IX95_9CAUL</name>
<dbReference type="InterPro" id="IPR050266">
    <property type="entry name" value="AB_hydrolase_sf"/>
</dbReference>
<dbReference type="AlphaFoldDB" id="A0A975IX95"/>
<dbReference type="EC" id="2.3.1.12" evidence="2"/>
<dbReference type="Gene3D" id="2.40.50.100">
    <property type="match status" value="1"/>
</dbReference>
<dbReference type="EMBL" id="CP073078">
    <property type="protein sequence ID" value="QUD90404.1"/>
    <property type="molecule type" value="Genomic_DNA"/>
</dbReference>
<keyword evidence="2" id="KW-0808">Transferase</keyword>
<sequence length="371" mass="37947">MPAVTPIRMPKWGLSMQEGTIVEWWRAEGAAVGEGEELVDIETAKINNVCESPASGTLRRILAAPGATLPVGALIAVLAEADVSDAEVDAFVADFQSSFVPQGEGAEGGGLAISHVEAGALRLAVGSAGVGEGTPAVFVHGFAGDMNGWLFNIEALAASTPVIAIDLPGHGASSRDVGDGSLKTLAEGIGAALDALGVGRAHLVGHSLGAAVIARLAADRPGLAASVSLIAPAGLSGTPVSEAFLTGVIEAERARDLKPHLELLVAEPALVTKAMVEDLLKFKRLDGVEQALGLIRDRLVEGSDLARLCADLPKIPNALVISSHGDRIVGPVEPALLPEGFRLVWIDAAGHLPHLEAASEVNQLLCEAIAG</sequence>
<keyword evidence="2" id="KW-0012">Acyltransferase</keyword>
<organism evidence="2 3">
    <name type="scientific">Phenylobacterium montanum</name>
    <dbReference type="NCBI Taxonomy" id="2823693"/>
    <lineage>
        <taxon>Bacteria</taxon>
        <taxon>Pseudomonadati</taxon>
        <taxon>Pseudomonadota</taxon>
        <taxon>Alphaproteobacteria</taxon>
        <taxon>Caulobacterales</taxon>
        <taxon>Caulobacteraceae</taxon>
        <taxon>Phenylobacterium</taxon>
    </lineage>
</organism>
<gene>
    <name evidence="2" type="ORF">KCG34_11325</name>
</gene>
<keyword evidence="3" id="KW-1185">Reference proteome</keyword>
<dbReference type="Pfam" id="PF12697">
    <property type="entry name" value="Abhydrolase_6"/>
    <property type="match status" value="1"/>
</dbReference>
<protein>
    <submittedName>
        <fullName evidence="2">Acetoin dehydrogenase dihydrolipoyllysine-residue acetyltransferase subunit</fullName>
        <ecNumber evidence="2">2.3.1.12</ecNumber>
    </submittedName>
</protein>
<dbReference type="SUPFAM" id="SSF53474">
    <property type="entry name" value="alpha/beta-Hydrolases"/>
    <property type="match status" value="1"/>
</dbReference>
<dbReference type="GO" id="GO:0046464">
    <property type="term" value="P:acylglycerol catabolic process"/>
    <property type="evidence" value="ECO:0007669"/>
    <property type="project" value="TreeGrafter"/>
</dbReference>
<dbReference type="GO" id="GO:0016020">
    <property type="term" value="C:membrane"/>
    <property type="evidence" value="ECO:0007669"/>
    <property type="project" value="TreeGrafter"/>
</dbReference>
<accession>A0A975IX95</accession>
<feature type="domain" description="Lipoyl-binding" evidence="1">
    <location>
        <begin position="4"/>
        <end position="79"/>
    </location>
</feature>
<dbReference type="InterPro" id="IPR000089">
    <property type="entry name" value="Biotin_lipoyl"/>
</dbReference>
<evidence type="ECO:0000313" key="2">
    <source>
        <dbReference type="EMBL" id="QUD90404.1"/>
    </source>
</evidence>